<dbReference type="AlphaFoldDB" id="A0A2K1WPU8"/>
<evidence type="ECO:0000313" key="2">
    <source>
        <dbReference type="Proteomes" id="UP000006729"/>
    </source>
</evidence>
<proteinExistence type="predicted"/>
<reference evidence="1 2" key="1">
    <citation type="journal article" date="2006" name="Science">
        <title>The genome of black cottonwood, Populus trichocarpa (Torr. &amp; Gray).</title>
        <authorList>
            <person name="Tuskan G.A."/>
            <person name="Difazio S."/>
            <person name="Jansson S."/>
            <person name="Bohlmann J."/>
            <person name="Grigoriev I."/>
            <person name="Hellsten U."/>
            <person name="Putnam N."/>
            <person name="Ralph S."/>
            <person name="Rombauts S."/>
            <person name="Salamov A."/>
            <person name="Schein J."/>
            <person name="Sterck L."/>
            <person name="Aerts A."/>
            <person name="Bhalerao R.R."/>
            <person name="Bhalerao R.P."/>
            <person name="Blaudez D."/>
            <person name="Boerjan W."/>
            <person name="Brun A."/>
            <person name="Brunner A."/>
            <person name="Busov V."/>
            <person name="Campbell M."/>
            <person name="Carlson J."/>
            <person name="Chalot M."/>
            <person name="Chapman J."/>
            <person name="Chen G.L."/>
            <person name="Cooper D."/>
            <person name="Coutinho P.M."/>
            <person name="Couturier J."/>
            <person name="Covert S."/>
            <person name="Cronk Q."/>
            <person name="Cunningham R."/>
            <person name="Davis J."/>
            <person name="Degroeve S."/>
            <person name="Dejardin A."/>
            <person name="Depamphilis C."/>
            <person name="Detter J."/>
            <person name="Dirks B."/>
            <person name="Dubchak I."/>
            <person name="Duplessis S."/>
            <person name="Ehlting J."/>
            <person name="Ellis B."/>
            <person name="Gendler K."/>
            <person name="Goodstein D."/>
            <person name="Gribskov M."/>
            <person name="Grimwood J."/>
            <person name="Groover A."/>
            <person name="Gunter L."/>
            <person name="Hamberger B."/>
            <person name="Heinze B."/>
            <person name="Helariutta Y."/>
            <person name="Henrissat B."/>
            <person name="Holligan D."/>
            <person name="Holt R."/>
            <person name="Huang W."/>
            <person name="Islam-Faridi N."/>
            <person name="Jones S."/>
            <person name="Jones-Rhoades M."/>
            <person name="Jorgensen R."/>
            <person name="Joshi C."/>
            <person name="Kangasjarvi J."/>
            <person name="Karlsson J."/>
            <person name="Kelleher C."/>
            <person name="Kirkpatrick R."/>
            <person name="Kirst M."/>
            <person name="Kohler A."/>
            <person name="Kalluri U."/>
            <person name="Larimer F."/>
            <person name="Leebens-Mack J."/>
            <person name="Leple J.C."/>
            <person name="Locascio P."/>
            <person name="Lou Y."/>
            <person name="Lucas S."/>
            <person name="Martin F."/>
            <person name="Montanini B."/>
            <person name="Napoli C."/>
            <person name="Nelson D.R."/>
            <person name="Nelson C."/>
            <person name="Nieminen K."/>
            <person name="Nilsson O."/>
            <person name="Pereda V."/>
            <person name="Peter G."/>
            <person name="Philippe R."/>
            <person name="Pilate G."/>
            <person name="Poliakov A."/>
            <person name="Razumovskaya J."/>
            <person name="Richardson P."/>
            <person name="Rinaldi C."/>
            <person name="Ritland K."/>
            <person name="Rouze P."/>
            <person name="Ryaboy D."/>
            <person name="Schmutz J."/>
            <person name="Schrader J."/>
            <person name="Segerman B."/>
            <person name="Shin H."/>
            <person name="Siddiqui A."/>
            <person name="Sterky F."/>
            <person name="Terry A."/>
            <person name="Tsai C.J."/>
            <person name="Uberbacher E."/>
            <person name="Unneberg P."/>
            <person name="Vahala J."/>
            <person name="Wall K."/>
            <person name="Wessler S."/>
            <person name="Yang G."/>
            <person name="Yin T."/>
            <person name="Douglas C."/>
            <person name="Marra M."/>
            <person name="Sandberg G."/>
            <person name="Van de Peer Y."/>
            <person name="Rokhsar D."/>
        </authorList>
    </citation>
    <scope>NUCLEOTIDE SEQUENCE [LARGE SCALE GENOMIC DNA]</scope>
    <source>
        <strain evidence="2">cv. Nisqually</strain>
    </source>
</reference>
<accession>A0A2K1WPU8</accession>
<dbReference type="InParanoid" id="A0A2K1WPU8"/>
<sequence>MVAAVVGGATVVPGGDAAVCFLLPRAEAQASVSLGAGSFFFKGVAAGKEDGGRLPAVADQWSCYGGRR</sequence>
<protein>
    <submittedName>
        <fullName evidence="1">Uncharacterized protein</fullName>
    </submittedName>
</protein>
<dbReference type="Proteomes" id="UP000006729">
    <property type="component" value="Chromosome 19"/>
</dbReference>
<evidence type="ECO:0000313" key="1">
    <source>
        <dbReference type="EMBL" id="PNS90553.1"/>
    </source>
</evidence>
<name>A0A2K1WPU8_POPTR</name>
<keyword evidence="2" id="KW-1185">Reference proteome</keyword>
<organism evidence="1 2">
    <name type="scientific">Populus trichocarpa</name>
    <name type="common">Western balsam poplar</name>
    <name type="synonym">Populus balsamifera subsp. trichocarpa</name>
    <dbReference type="NCBI Taxonomy" id="3694"/>
    <lineage>
        <taxon>Eukaryota</taxon>
        <taxon>Viridiplantae</taxon>
        <taxon>Streptophyta</taxon>
        <taxon>Embryophyta</taxon>
        <taxon>Tracheophyta</taxon>
        <taxon>Spermatophyta</taxon>
        <taxon>Magnoliopsida</taxon>
        <taxon>eudicotyledons</taxon>
        <taxon>Gunneridae</taxon>
        <taxon>Pentapetalae</taxon>
        <taxon>rosids</taxon>
        <taxon>fabids</taxon>
        <taxon>Malpighiales</taxon>
        <taxon>Salicaceae</taxon>
        <taxon>Saliceae</taxon>
        <taxon>Populus</taxon>
    </lineage>
</organism>
<dbReference type="EMBL" id="CM009308">
    <property type="protein sequence ID" value="PNS90553.1"/>
    <property type="molecule type" value="Genomic_DNA"/>
</dbReference>
<gene>
    <name evidence="1" type="ORF">POPTR_019G049900</name>
</gene>